<proteinExistence type="predicted"/>
<dbReference type="EMBL" id="MDHH01000008">
    <property type="protein sequence ID" value="OUE00345.1"/>
    <property type="molecule type" value="Genomic_DNA"/>
</dbReference>
<feature type="compositionally biased region" description="Gly residues" evidence="1">
    <location>
        <begin position="295"/>
        <end position="317"/>
    </location>
</feature>
<feature type="compositionally biased region" description="Basic residues" evidence="1">
    <location>
        <begin position="216"/>
        <end position="244"/>
    </location>
</feature>
<evidence type="ECO:0000313" key="4">
    <source>
        <dbReference type="Proteomes" id="UP000195062"/>
    </source>
</evidence>
<dbReference type="Pfam" id="PF05048">
    <property type="entry name" value="NosD"/>
    <property type="match status" value="1"/>
</dbReference>
<protein>
    <recommendedName>
        <fullName evidence="2">Periplasmic copper-binding protein NosD beta helix domain-containing protein</fullName>
    </recommendedName>
</protein>
<dbReference type="InterPro" id="IPR007742">
    <property type="entry name" value="NosD_dom"/>
</dbReference>
<dbReference type="InterPro" id="IPR012334">
    <property type="entry name" value="Pectin_lyas_fold"/>
</dbReference>
<gene>
    <name evidence="3" type="ORF">CMMCAS07_18245</name>
</gene>
<dbReference type="Proteomes" id="UP000195062">
    <property type="component" value="Unassembled WGS sequence"/>
</dbReference>
<feature type="region of interest" description="Disordered" evidence="1">
    <location>
        <begin position="175"/>
        <end position="317"/>
    </location>
</feature>
<sequence length="317" mass="32811">MDVIDSAFLRSAGNGLWFDESIYDATVAGNDVLANTGNGVVFELSAQLAFVDNVAAGNGAAGLWIDDSGHAQVWANTFSGNRRDVDIAQGSRRAANLGEAGHDPRQQLPDPTVTWIVTDIQVADNVMQGSTGNALLAVEDHSHERSATQMGITTAGNVYQRDVASSPRWAIVWARAPATRPSTTRSGRSPRPRGTTARASTSWGGRCSDPAGGSRARCRRSRPRSPSRCPPRSRRCAGGHRRPRDRRDGRLRTAGPRSGDRGTGDGGHGRGPCPGGAGGGADGVRPAVAARGRGGHPTGSGGHPSPEGGGATGTGCV</sequence>
<keyword evidence="4" id="KW-1185">Reference proteome</keyword>
<evidence type="ECO:0000313" key="3">
    <source>
        <dbReference type="EMBL" id="OUE00345.1"/>
    </source>
</evidence>
<dbReference type="Gene3D" id="2.160.20.10">
    <property type="entry name" value="Single-stranded right-handed beta-helix, Pectin lyase-like"/>
    <property type="match status" value="1"/>
</dbReference>
<accession>A0A251XDE1</accession>
<evidence type="ECO:0000259" key="2">
    <source>
        <dbReference type="Pfam" id="PF05048"/>
    </source>
</evidence>
<dbReference type="SUPFAM" id="SSF51126">
    <property type="entry name" value="Pectin lyase-like"/>
    <property type="match status" value="1"/>
</dbReference>
<dbReference type="AlphaFoldDB" id="A0A251XDE1"/>
<evidence type="ECO:0000256" key="1">
    <source>
        <dbReference type="SAM" id="MobiDB-lite"/>
    </source>
</evidence>
<organism evidence="3 4">
    <name type="scientific">Clavibacter michiganensis subsp. michiganensis</name>
    <dbReference type="NCBI Taxonomy" id="33013"/>
    <lineage>
        <taxon>Bacteria</taxon>
        <taxon>Bacillati</taxon>
        <taxon>Actinomycetota</taxon>
        <taxon>Actinomycetes</taxon>
        <taxon>Micrococcales</taxon>
        <taxon>Microbacteriaceae</taxon>
        <taxon>Clavibacter</taxon>
    </lineage>
</organism>
<comment type="caution">
    <text evidence="3">The sequence shown here is derived from an EMBL/GenBank/DDBJ whole genome shotgun (WGS) entry which is preliminary data.</text>
</comment>
<feature type="compositionally biased region" description="Gly residues" evidence="1">
    <location>
        <begin position="264"/>
        <end position="282"/>
    </location>
</feature>
<reference evidence="3 4" key="1">
    <citation type="submission" date="2016-08" db="EMBL/GenBank/DDBJ databases">
        <title>Genome sequence of Clavibacter michiganensis subsp. michiganensis strain CASJ007.</title>
        <authorList>
            <person name="Thapa S.P."/>
            <person name="Coaker G."/>
        </authorList>
    </citation>
    <scope>NUCLEOTIDE SEQUENCE [LARGE SCALE GENOMIC DNA]</scope>
    <source>
        <strain evidence="3">CASJ007</strain>
    </source>
</reference>
<feature type="compositionally biased region" description="Low complexity" evidence="1">
    <location>
        <begin position="179"/>
        <end position="196"/>
    </location>
</feature>
<name>A0A251XDE1_CLAMM</name>
<feature type="domain" description="Periplasmic copper-binding protein NosD beta helix" evidence="2">
    <location>
        <begin position="14"/>
        <end position="90"/>
    </location>
</feature>
<dbReference type="InterPro" id="IPR011050">
    <property type="entry name" value="Pectin_lyase_fold/virulence"/>
</dbReference>